<protein>
    <submittedName>
        <fullName evidence="1">Uncharacterized protein</fullName>
    </submittedName>
</protein>
<proteinExistence type="predicted"/>
<sequence length="68" mass="7532">MAQLSQCNLRPPGSFCQPTVGCRLKMPPVRLSVEWWMGESGDKERDGVVGLFHEGQAPTLICETRNVS</sequence>
<reference evidence="1 2" key="1">
    <citation type="submission" date="2019-05" db="EMBL/GenBank/DDBJ databases">
        <title>Another draft genome of Portunus trituberculatus and its Hox gene families provides insights of decapod evolution.</title>
        <authorList>
            <person name="Jeong J.-H."/>
            <person name="Song I."/>
            <person name="Kim S."/>
            <person name="Choi T."/>
            <person name="Kim D."/>
            <person name="Ryu S."/>
            <person name="Kim W."/>
        </authorList>
    </citation>
    <scope>NUCLEOTIDE SEQUENCE [LARGE SCALE GENOMIC DNA]</scope>
    <source>
        <tissue evidence="1">Muscle</tissue>
    </source>
</reference>
<comment type="caution">
    <text evidence="1">The sequence shown here is derived from an EMBL/GenBank/DDBJ whole genome shotgun (WGS) entry which is preliminary data.</text>
</comment>
<evidence type="ECO:0000313" key="2">
    <source>
        <dbReference type="Proteomes" id="UP000324222"/>
    </source>
</evidence>
<dbReference type="AlphaFoldDB" id="A0A5B7HI70"/>
<accession>A0A5B7HI70</accession>
<evidence type="ECO:0000313" key="1">
    <source>
        <dbReference type="EMBL" id="MPC72521.1"/>
    </source>
</evidence>
<dbReference type="EMBL" id="VSRR010034882">
    <property type="protein sequence ID" value="MPC72521.1"/>
    <property type="molecule type" value="Genomic_DNA"/>
</dbReference>
<organism evidence="1 2">
    <name type="scientific">Portunus trituberculatus</name>
    <name type="common">Swimming crab</name>
    <name type="synonym">Neptunus trituberculatus</name>
    <dbReference type="NCBI Taxonomy" id="210409"/>
    <lineage>
        <taxon>Eukaryota</taxon>
        <taxon>Metazoa</taxon>
        <taxon>Ecdysozoa</taxon>
        <taxon>Arthropoda</taxon>
        <taxon>Crustacea</taxon>
        <taxon>Multicrustacea</taxon>
        <taxon>Malacostraca</taxon>
        <taxon>Eumalacostraca</taxon>
        <taxon>Eucarida</taxon>
        <taxon>Decapoda</taxon>
        <taxon>Pleocyemata</taxon>
        <taxon>Brachyura</taxon>
        <taxon>Eubrachyura</taxon>
        <taxon>Portunoidea</taxon>
        <taxon>Portunidae</taxon>
        <taxon>Portuninae</taxon>
        <taxon>Portunus</taxon>
    </lineage>
</organism>
<keyword evidence="2" id="KW-1185">Reference proteome</keyword>
<dbReference type="Proteomes" id="UP000324222">
    <property type="component" value="Unassembled WGS sequence"/>
</dbReference>
<name>A0A5B7HI70_PORTR</name>
<gene>
    <name evidence="1" type="ORF">E2C01_066831</name>
</gene>